<dbReference type="SUPFAM" id="SSF53067">
    <property type="entry name" value="Actin-like ATPase domain"/>
    <property type="match status" value="2"/>
</dbReference>
<evidence type="ECO:0000256" key="7">
    <source>
        <dbReference type="ARBA" id="ARBA00023203"/>
    </source>
</evidence>
<protein>
    <submittedName>
        <fullName evidence="10">Arp3</fullName>
    </submittedName>
</protein>
<evidence type="ECO:0000256" key="6">
    <source>
        <dbReference type="ARBA" id="ARBA00022840"/>
    </source>
</evidence>
<keyword evidence="7" id="KW-0009">Actin-binding</keyword>
<reference evidence="10" key="1">
    <citation type="submission" date="2022-03" db="EMBL/GenBank/DDBJ databases">
        <authorList>
            <person name="Mikhailov K."/>
            <person name="Kravchuk O."/>
            <person name="Lyupina Y."/>
            <person name="Adameyko K."/>
        </authorList>
    </citation>
    <scope>NUCLEOTIDE SEQUENCE</scope>
</reference>
<dbReference type="EMBL" id="ON088637">
    <property type="protein sequence ID" value="WAQ15582.1"/>
    <property type="molecule type" value="mRNA"/>
</dbReference>
<dbReference type="Gene3D" id="3.30.420.40">
    <property type="match status" value="2"/>
</dbReference>
<dbReference type="InterPro" id="IPR020902">
    <property type="entry name" value="Actin/actin-like_CS"/>
</dbReference>
<evidence type="ECO:0000256" key="9">
    <source>
        <dbReference type="ARBA" id="ARBA00023273"/>
    </source>
</evidence>
<dbReference type="SMART" id="SM00268">
    <property type="entry name" value="ACTIN"/>
    <property type="match status" value="1"/>
</dbReference>
<dbReference type="AlphaFoldDB" id="A0A9E9FV89"/>
<comment type="subcellular location">
    <subcellularLocation>
        <location evidence="2">Cell projection</location>
    </subcellularLocation>
    <subcellularLocation>
        <location evidence="1">Cytoplasm</location>
        <location evidence="1">Cytoskeleton</location>
    </subcellularLocation>
</comment>
<dbReference type="InterPro" id="IPR043129">
    <property type="entry name" value="ATPase_NBD"/>
</dbReference>
<dbReference type="FunFam" id="3.30.420.40:FF:000315">
    <property type="entry name" value="Actin-related protein 3"/>
    <property type="match status" value="1"/>
</dbReference>
<dbReference type="FunFam" id="3.90.640.10:FF:000006">
    <property type="entry name" value="Actin-related protein 3 (ARP3)"/>
    <property type="match status" value="1"/>
</dbReference>
<keyword evidence="6" id="KW-0067">ATP-binding</keyword>
<accession>A0A9E9FV89</accession>
<dbReference type="FunFam" id="2.30.36.70:FF:000002">
    <property type="entry name" value="actin-related protein 3 isoform X1"/>
    <property type="match status" value="1"/>
</dbReference>
<dbReference type="GO" id="GO:0005856">
    <property type="term" value="C:cytoskeleton"/>
    <property type="evidence" value="ECO:0007669"/>
    <property type="project" value="UniProtKB-SubCell"/>
</dbReference>
<dbReference type="InterPro" id="IPR004000">
    <property type="entry name" value="Actin"/>
</dbReference>
<dbReference type="Pfam" id="PF00022">
    <property type="entry name" value="Actin"/>
    <property type="match status" value="1"/>
</dbReference>
<dbReference type="GO" id="GO:0003779">
    <property type="term" value="F:actin binding"/>
    <property type="evidence" value="ECO:0007669"/>
    <property type="project" value="UniProtKB-KW"/>
</dbReference>
<sequence>MAFRMPAAVIDNGTGYTKLGFAGNTEPQFIIPSCISIKEGTNVGDQASRRVMKGVDDLDFFIGDEALNKPGYAPKYPIRHGICEDWDLMERYWEQCIFKYLRAEPEDHYFLLTEPPLNTPENREYTAEIMFESFNVPGLYIAVQAVLALAASWTSKQVGQRTLTGTVIDSGDGVTHVIPVAEGYVIGSCIKHIPIAGRDITDFILQLLRERESGIPPAQQLDTAKTIKEMFCYVCPDIAKEFSKYDADPSKWFKVFDSMNPITKKGFKVDVGYERFLGPEIFFHPEFANANFTTSISETVDDVIQNCPIDCRRPLYKNIVLSGGSTMFKDFGRRLQRDVKKTVEGRLKISEELSQGRIKPKPIDVQVITHNMQRYAVWFGGSMLASTPEFYSVCHTKKDYDEYGPSICRHNPVFGTMS</sequence>
<evidence type="ECO:0000313" key="10">
    <source>
        <dbReference type="EMBL" id="WAQ15582.1"/>
    </source>
</evidence>
<evidence type="ECO:0000256" key="5">
    <source>
        <dbReference type="ARBA" id="ARBA00022741"/>
    </source>
</evidence>
<dbReference type="FunFam" id="3.30.420.40:FF:000029">
    <property type="entry name" value="Actin-related protein 3"/>
    <property type="match status" value="1"/>
</dbReference>
<evidence type="ECO:0000256" key="1">
    <source>
        <dbReference type="ARBA" id="ARBA00004245"/>
    </source>
</evidence>
<comment type="similarity">
    <text evidence="3">Belongs to the actin family. ARP3 subfamily.</text>
</comment>
<dbReference type="GO" id="GO:0005524">
    <property type="term" value="F:ATP binding"/>
    <property type="evidence" value="ECO:0007669"/>
    <property type="project" value="UniProtKB-KW"/>
</dbReference>
<name>A0A9E9FV89_HALDU</name>
<evidence type="ECO:0000256" key="2">
    <source>
        <dbReference type="ARBA" id="ARBA00004316"/>
    </source>
</evidence>
<proteinExistence type="evidence at transcript level"/>
<organism evidence="10">
    <name type="scientific">Halisarca dujardinii</name>
    <name type="common">Dujardin's slime sponge</name>
    <dbReference type="NCBI Taxonomy" id="2583056"/>
    <lineage>
        <taxon>Eukaryota</taxon>
        <taxon>Metazoa</taxon>
        <taxon>Porifera</taxon>
        <taxon>Demospongiae</taxon>
        <taxon>Verongimorpha</taxon>
        <taxon>Chondrillida</taxon>
        <taxon>Halisarcidae</taxon>
        <taxon>Halisarca</taxon>
    </lineage>
</organism>
<dbReference type="Gene3D" id="3.90.640.10">
    <property type="entry name" value="Actin, Chain A, domain 4"/>
    <property type="match status" value="1"/>
</dbReference>
<keyword evidence="9" id="KW-0966">Cell projection</keyword>
<dbReference type="CDD" id="cd10221">
    <property type="entry name" value="ASKHA_NBD_Arp3-like"/>
    <property type="match status" value="1"/>
</dbReference>
<evidence type="ECO:0000256" key="8">
    <source>
        <dbReference type="ARBA" id="ARBA00023212"/>
    </source>
</evidence>
<evidence type="ECO:0000256" key="4">
    <source>
        <dbReference type="ARBA" id="ARBA00022490"/>
    </source>
</evidence>
<dbReference type="PROSITE" id="PS01132">
    <property type="entry name" value="ACTINS_ACT_LIKE"/>
    <property type="match status" value="1"/>
</dbReference>
<dbReference type="GO" id="GO:0042995">
    <property type="term" value="C:cell projection"/>
    <property type="evidence" value="ECO:0007669"/>
    <property type="project" value="UniProtKB-SubCell"/>
</dbReference>
<keyword evidence="4" id="KW-0963">Cytoplasm</keyword>
<keyword evidence="8" id="KW-0206">Cytoskeleton</keyword>
<keyword evidence="5" id="KW-0547">Nucleotide-binding</keyword>
<dbReference type="PANTHER" id="PTHR11937">
    <property type="entry name" value="ACTIN"/>
    <property type="match status" value="1"/>
</dbReference>
<evidence type="ECO:0000256" key="3">
    <source>
        <dbReference type="ARBA" id="ARBA00006681"/>
    </source>
</evidence>